<proteinExistence type="predicted"/>
<organism evidence="1">
    <name type="scientific">Dichomitus squalens</name>
    <dbReference type="NCBI Taxonomy" id="114155"/>
    <lineage>
        <taxon>Eukaryota</taxon>
        <taxon>Fungi</taxon>
        <taxon>Dikarya</taxon>
        <taxon>Basidiomycota</taxon>
        <taxon>Agaricomycotina</taxon>
        <taxon>Agaricomycetes</taxon>
        <taxon>Polyporales</taxon>
        <taxon>Polyporaceae</taxon>
        <taxon>Dichomitus</taxon>
    </lineage>
</organism>
<dbReference type="Proteomes" id="UP000292957">
    <property type="component" value="Unassembled WGS sequence"/>
</dbReference>
<dbReference type="AlphaFoldDB" id="A0A4V2K0B1"/>
<reference evidence="1" key="1">
    <citation type="submission" date="2019-01" db="EMBL/GenBank/DDBJ databases">
        <title>Draft genome sequences of three monokaryotic isolates of the white-rot basidiomycete fungus Dichomitus squalens.</title>
        <authorList>
            <consortium name="DOE Joint Genome Institute"/>
            <person name="Lopez S.C."/>
            <person name="Andreopoulos B."/>
            <person name="Pangilinan J."/>
            <person name="Lipzen A."/>
            <person name="Riley R."/>
            <person name="Ahrendt S."/>
            <person name="Ng V."/>
            <person name="Barry K."/>
            <person name="Daum C."/>
            <person name="Grigoriev I.V."/>
            <person name="Hilden K.S."/>
            <person name="Makela M.R."/>
            <person name="de Vries R.P."/>
        </authorList>
    </citation>
    <scope>NUCLEOTIDE SEQUENCE [LARGE SCALE GENOMIC DNA]</scope>
    <source>
        <strain evidence="1">OM18370.1</strain>
    </source>
</reference>
<name>A0A4V2K0B1_9APHY</name>
<protein>
    <submittedName>
        <fullName evidence="1">Uncharacterized protein</fullName>
    </submittedName>
</protein>
<accession>A0A4V2K0B1</accession>
<gene>
    <name evidence="1" type="ORF">BD311DRAFT_778435</name>
</gene>
<sequence>MHIWQLNSTTSISWYYGITSHDHVFQLNVITWSCPLVVSNEWLWERCRYSLSWSLCAELTVDHFRFKCSSTHSDTAARGLRRSLPQLVLHIVREFLSRNGLRFSHRTIALPDGQIYWGAMFIGIKLYSNSVLAAVKSRQSLSARHQHAFSDTTAFGASFIPDVSSVIELSAISRERQINPLDSRSRSYPNSRVGKITPKASRDNVIQIKVSRTQEGFIHNPRENLE</sequence>
<evidence type="ECO:0000313" key="1">
    <source>
        <dbReference type="EMBL" id="TBU28133.1"/>
    </source>
</evidence>
<dbReference type="EMBL" id="ML143424">
    <property type="protein sequence ID" value="TBU28133.1"/>
    <property type="molecule type" value="Genomic_DNA"/>
</dbReference>